<name>A0A8H5SRB9_FUSHE</name>
<sequence>MEGVQSSAGSSAVDWSSDQSSSDHQYNSSRIGDSGQPKAQNPDAPVEEAMCRRSTFYVNVDWRMGATLATVTNIIGQMYVECIEPANRLYPYPIVLIHGDFHTGQTTKPDGKPGWASFFLSKGFQVFIVDLPPSGRSNFLTPSHYIHRDVGINSSLIPARAVETGLTAPSVPREPNIPLQYEKAALHNRWPGTGQRGDPVFAKYCASLVTLHLNKVERQSLAQNALQALLGHIGKSILLGEGSGGNMTWLATDVEPDLVAGTIALEPVGPPFGTACPTEKNPYREYSPYIQRQEGVRPYGLTDIPLTYDPPCHAHEGFDHPAKEPLDVVRVIAPDKKSECYMQKGDGRKLVNVRKVPAAVLTAHASSHGVYDWATAGFMMQAGVKCDWIRLESRKILGNGHLMFLEENSDEIAEVVLEWILEKAIPKAYLNILNLPSTPPETNEVAELIRRSRPRPRKRYSAGSGSSQLSGEQTQCLSSQSDEEAIQAQSLSTPQLPSTQGSSSRENDSSGQLLIEVSNKRPAPSSGQSTVSISGEFGSPGLPSSTAHDRKRPRIDYSVNMPVPPLSFPSLPSPSRSAAAQGVARQQHQYQPTHQTLSQQNHAAVGEQPVSEISMPRPTHPGGRLSQFDQQASADTQSPIVSPSLSQTSQMEASKSSYARSSNLYEHLPLDQKESLTRRENQHSFDYNNTHTTARFERRTGTAEESIAAMALYNPGRLGSSLTHSTVIASQQHHSPMMRPQQQTFLFGQLRQSPALSNSGNPPASAPTSTAEVTALANFCPPFTPLQPPSFLNGREQAPFARCAQSTPPSPSPAPRQSNLALSHNHGTGSPMPSGSQQTPTPK</sequence>
<dbReference type="EMBL" id="JAAGWQ010000236">
    <property type="protein sequence ID" value="KAF5658494.1"/>
    <property type="molecule type" value="Genomic_DNA"/>
</dbReference>
<evidence type="ECO:0000313" key="3">
    <source>
        <dbReference type="Proteomes" id="UP000567885"/>
    </source>
</evidence>
<dbReference type="PANTHER" id="PTHR43194:SF4">
    <property type="entry name" value="AB HYDROLASE-1 DOMAIN-CONTAINING PROTEIN"/>
    <property type="match status" value="1"/>
</dbReference>
<feature type="compositionally biased region" description="Polar residues" evidence="1">
    <location>
        <begin position="584"/>
        <end position="602"/>
    </location>
</feature>
<feature type="compositionally biased region" description="Polar residues" evidence="1">
    <location>
        <begin position="819"/>
        <end position="843"/>
    </location>
</feature>
<feature type="region of interest" description="Disordered" evidence="1">
    <location>
        <begin position="1"/>
        <end position="46"/>
    </location>
</feature>
<organism evidence="2 3">
    <name type="scientific">Fusarium heterosporum</name>
    <dbReference type="NCBI Taxonomy" id="42747"/>
    <lineage>
        <taxon>Eukaryota</taxon>
        <taxon>Fungi</taxon>
        <taxon>Dikarya</taxon>
        <taxon>Ascomycota</taxon>
        <taxon>Pezizomycotina</taxon>
        <taxon>Sordariomycetes</taxon>
        <taxon>Hypocreomycetidae</taxon>
        <taxon>Hypocreales</taxon>
        <taxon>Nectriaceae</taxon>
        <taxon>Fusarium</taxon>
        <taxon>Fusarium heterosporum species complex</taxon>
    </lineage>
</organism>
<accession>A0A8H5SRB9</accession>
<feature type="compositionally biased region" description="Polar residues" evidence="1">
    <location>
        <begin position="463"/>
        <end position="480"/>
    </location>
</feature>
<feature type="compositionally biased region" description="Polar residues" evidence="1">
    <location>
        <begin position="487"/>
        <end position="512"/>
    </location>
</feature>
<dbReference type="Gene3D" id="3.40.50.1820">
    <property type="entry name" value="alpha/beta hydrolase"/>
    <property type="match status" value="1"/>
</dbReference>
<feature type="region of interest" description="Disordered" evidence="1">
    <location>
        <begin position="787"/>
        <end position="843"/>
    </location>
</feature>
<reference evidence="2 3" key="1">
    <citation type="submission" date="2020-05" db="EMBL/GenBank/DDBJ databases">
        <title>Identification and distribution of gene clusters putatively required for synthesis of sphingolipid metabolism inhibitors in phylogenetically diverse species of the filamentous fungus Fusarium.</title>
        <authorList>
            <person name="Kim H.-S."/>
            <person name="Busman M."/>
            <person name="Brown D.W."/>
            <person name="Divon H."/>
            <person name="Uhlig S."/>
            <person name="Proctor R.H."/>
        </authorList>
    </citation>
    <scope>NUCLEOTIDE SEQUENCE [LARGE SCALE GENOMIC DNA]</scope>
    <source>
        <strain evidence="2 3">NRRL 20693</strain>
    </source>
</reference>
<gene>
    <name evidence="2" type="ORF">FHETE_9851</name>
</gene>
<feature type="compositionally biased region" description="Basic residues" evidence="1">
    <location>
        <begin position="451"/>
        <end position="460"/>
    </location>
</feature>
<feature type="compositionally biased region" description="Low complexity" evidence="1">
    <location>
        <begin position="568"/>
        <end position="577"/>
    </location>
</feature>
<dbReference type="Proteomes" id="UP000567885">
    <property type="component" value="Unassembled WGS sequence"/>
</dbReference>
<keyword evidence="3" id="KW-1185">Reference proteome</keyword>
<dbReference type="PANTHER" id="PTHR43194">
    <property type="entry name" value="HYDROLASE ALPHA/BETA FOLD FAMILY"/>
    <property type="match status" value="1"/>
</dbReference>
<evidence type="ECO:0000256" key="1">
    <source>
        <dbReference type="SAM" id="MobiDB-lite"/>
    </source>
</evidence>
<dbReference type="CDD" id="cd12809">
    <property type="entry name" value="Esterase_713_like-2"/>
    <property type="match status" value="1"/>
</dbReference>
<dbReference type="OrthoDB" id="9978720at2759"/>
<proteinExistence type="predicted"/>
<evidence type="ECO:0000313" key="2">
    <source>
        <dbReference type="EMBL" id="KAF5658494.1"/>
    </source>
</evidence>
<dbReference type="InterPro" id="IPR029058">
    <property type="entry name" value="AB_hydrolase_fold"/>
</dbReference>
<evidence type="ECO:0008006" key="4">
    <source>
        <dbReference type="Google" id="ProtNLM"/>
    </source>
</evidence>
<dbReference type="AlphaFoldDB" id="A0A8H5SRB9"/>
<dbReference type="InterPro" id="IPR050228">
    <property type="entry name" value="Carboxylesterase_BioH"/>
</dbReference>
<feature type="compositionally biased region" description="Polar residues" evidence="1">
    <location>
        <begin position="627"/>
        <end position="659"/>
    </location>
</feature>
<dbReference type="SUPFAM" id="SSF53474">
    <property type="entry name" value="alpha/beta-Hydrolases"/>
    <property type="match status" value="1"/>
</dbReference>
<feature type="compositionally biased region" description="Low complexity" evidence="1">
    <location>
        <begin position="1"/>
        <end position="29"/>
    </location>
</feature>
<protein>
    <recommendedName>
        <fullName evidence="4">AB hydrolase-1 domain-containing protein</fullName>
    </recommendedName>
</protein>
<feature type="region of interest" description="Disordered" evidence="1">
    <location>
        <begin position="566"/>
        <end position="659"/>
    </location>
</feature>
<feature type="region of interest" description="Disordered" evidence="1">
    <location>
        <begin position="449"/>
        <end position="551"/>
    </location>
</feature>
<comment type="caution">
    <text evidence="2">The sequence shown here is derived from an EMBL/GenBank/DDBJ whole genome shotgun (WGS) entry which is preliminary data.</text>
</comment>